<dbReference type="InterPro" id="IPR013785">
    <property type="entry name" value="Aldolase_TIM"/>
</dbReference>
<reference evidence="3" key="2">
    <citation type="submission" date="2022-07" db="EMBL/GenBank/DDBJ databases">
        <authorList>
            <person name="Goncalves M.F.M."/>
            <person name="Hilario S."/>
            <person name="Van De Peer Y."/>
            <person name="Esteves A.C."/>
            <person name="Alves A."/>
        </authorList>
    </citation>
    <scope>NUCLEOTIDE SEQUENCE</scope>
    <source>
        <strain evidence="3">MUM 19.33</strain>
    </source>
</reference>
<dbReference type="PANTHER" id="PTHR12128:SF68">
    <property type="entry name" value="DIHYDRODIPICOLINATE SYNTHETASE"/>
    <property type="match status" value="1"/>
</dbReference>
<comment type="caution">
    <text evidence="3">The sequence shown here is derived from an EMBL/GenBank/DDBJ whole genome shotgun (WGS) entry which is preliminary data.</text>
</comment>
<dbReference type="EMBL" id="JAGIXG020000080">
    <property type="protein sequence ID" value="KAI6778150.1"/>
    <property type="molecule type" value="Genomic_DNA"/>
</dbReference>
<dbReference type="SUPFAM" id="SSF51569">
    <property type="entry name" value="Aldolase"/>
    <property type="match status" value="1"/>
</dbReference>
<dbReference type="InterPro" id="IPR002220">
    <property type="entry name" value="DapA-like"/>
</dbReference>
<dbReference type="OrthoDB" id="191315at2759"/>
<dbReference type="AlphaFoldDB" id="A0A9P9XUU6"/>
<dbReference type="Proteomes" id="UP001055219">
    <property type="component" value="Unassembled WGS sequence"/>
</dbReference>
<reference evidence="3" key="1">
    <citation type="journal article" date="2021" name="J Fungi (Basel)">
        <title>Genomic and Metabolomic Analyses of the Marine Fungus Emericellopsis cladophorae: Insights into Saltwater Adaptability Mechanisms and Its Biosynthetic Potential.</title>
        <authorList>
            <person name="Goncalves M.F.M."/>
            <person name="Hilario S."/>
            <person name="Van de Peer Y."/>
            <person name="Esteves A.C."/>
            <person name="Alves A."/>
        </authorList>
    </citation>
    <scope>NUCLEOTIDE SEQUENCE</scope>
    <source>
        <strain evidence="3">MUM 19.33</strain>
    </source>
</reference>
<dbReference type="InterPro" id="IPR020624">
    <property type="entry name" value="Schiff_base-form_aldolases_CS"/>
</dbReference>
<evidence type="ECO:0000256" key="2">
    <source>
        <dbReference type="ARBA" id="ARBA00023270"/>
    </source>
</evidence>
<gene>
    <name evidence="3" type="ORF">J7T54_007196</name>
</gene>
<evidence type="ECO:0000313" key="3">
    <source>
        <dbReference type="EMBL" id="KAI6778150.1"/>
    </source>
</evidence>
<dbReference type="CDD" id="cd00408">
    <property type="entry name" value="DHDPS-like"/>
    <property type="match status" value="1"/>
</dbReference>
<dbReference type="Gene3D" id="3.20.20.70">
    <property type="entry name" value="Aldolase class I"/>
    <property type="match status" value="1"/>
</dbReference>
<dbReference type="SMART" id="SM01130">
    <property type="entry name" value="DHDPS"/>
    <property type="match status" value="1"/>
</dbReference>
<evidence type="ECO:0008006" key="5">
    <source>
        <dbReference type="Google" id="ProtNLM"/>
    </source>
</evidence>
<sequence length="317" mass="34337">MPGLGTRESPPYISDVGMPLQPPVDIAQQVAHSVHLAKSGIAGLVLMGSTGEAIHMSRYERVELISGVRQGLDEAGYHEYPIMAGVLVNSVDETLEWLRDSAEAGAQWGLVLAPGYFGAAASQDNLVEWFTMVAENSPLPILIYNYPGVTNNLVVAVETYVKLASHPNIVGCKMSHGNVSHHVQVSLHPTIDHKSFRVYSGFGQQLGPIVMFNAAGVIDGLAAIFPKTIVQLFNLAAQRPADEKAQEEVRRLQWKVSSAEEFIVKNGILGIREAIFKVLGMGHLDGGRLPLKGSLPPGVWEQWSDALGQMVDQENSL</sequence>
<keyword evidence="4" id="KW-1185">Reference proteome</keyword>
<keyword evidence="2" id="KW-0704">Schiff base</keyword>
<dbReference type="GeneID" id="75833672"/>
<dbReference type="PRINTS" id="PR00146">
    <property type="entry name" value="DHPICSNTHASE"/>
</dbReference>
<dbReference type="Pfam" id="PF00701">
    <property type="entry name" value="DHDPS"/>
    <property type="match status" value="1"/>
</dbReference>
<dbReference type="GO" id="GO:0008840">
    <property type="term" value="F:4-hydroxy-tetrahydrodipicolinate synthase activity"/>
    <property type="evidence" value="ECO:0007669"/>
    <property type="project" value="TreeGrafter"/>
</dbReference>
<evidence type="ECO:0000313" key="4">
    <source>
        <dbReference type="Proteomes" id="UP001055219"/>
    </source>
</evidence>
<keyword evidence="1" id="KW-0456">Lyase</keyword>
<name>A0A9P9XUU6_9HYPO</name>
<dbReference type="PROSITE" id="PS00665">
    <property type="entry name" value="DHDPS_1"/>
    <property type="match status" value="1"/>
</dbReference>
<dbReference type="PANTHER" id="PTHR12128">
    <property type="entry name" value="DIHYDRODIPICOLINATE SYNTHASE"/>
    <property type="match status" value="1"/>
</dbReference>
<organism evidence="3 4">
    <name type="scientific">Emericellopsis cladophorae</name>
    <dbReference type="NCBI Taxonomy" id="2686198"/>
    <lineage>
        <taxon>Eukaryota</taxon>
        <taxon>Fungi</taxon>
        <taxon>Dikarya</taxon>
        <taxon>Ascomycota</taxon>
        <taxon>Pezizomycotina</taxon>
        <taxon>Sordariomycetes</taxon>
        <taxon>Hypocreomycetidae</taxon>
        <taxon>Hypocreales</taxon>
        <taxon>Bionectriaceae</taxon>
        <taxon>Emericellopsis</taxon>
    </lineage>
</organism>
<dbReference type="RefSeq" id="XP_051359006.1">
    <property type="nucleotide sequence ID" value="XM_051510056.1"/>
</dbReference>
<evidence type="ECO:0000256" key="1">
    <source>
        <dbReference type="ARBA" id="ARBA00023239"/>
    </source>
</evidence>
<accession>A0A9P9XUU6</accession>
<proteinExistence type="predicted"/>
<protein>
    <recommendedName>
        <fullName evidence="5">Dihydrodipicolinate synthase</fullName>
    </recommendedName>
</protein>